<dbReference type="OrthoDB" id="7876243at2"/>
<evidence type="ECO:0000313" key="2">
    <source>
        <dbReference type="EMBL" id="KHQ53820.1"/>
    </source>
</evidence>
<dbReference type="Proteomes" id="UP000030960">
    <property type="component" value="Unassembled WGS sequence"/>
</dbReference>
<evidence type="ECO:0008006" key="4">
    <source>
        <dbReference type="Google" id="ProtNLM"/>
    </source>
</evidence>
<feature type="chain" id="PRO_5002097949" description="DUF4384 domain-containing protein" evidence="1">
    <location>
        <begin position="24"/>
        <end position="482"/>
    </location>
</feature>
<accession>A0A0B3RRS8</accession>
<organism evidence="2 3">
    <name type="scientific">Mameliella alba</name>
    <dbReference type="NCBI Taxonomy" id="561184"/>
    <lineage>
        <taxon>Bacteria</taxon>
        <taxon>Pseudomonadati</taxon>
        <taxon>Pseudomonadota</taxon>
        <taxon>Alphaproteobacteria</taxon>
        <taxon>Rhodobacterales</taxon>
        <taxon>Roseobacteraceae</taxon>
        <taxon>Mameliella</taxon>
    </lineage>
</organism>
<dbReference type="RefSeq" id="WP_043139911.1">
    <property type="nucleotide sequence ID" value="NZ_JSUQ01000006.1"/>
</dbReference>
<dbReference type="EMBL" id="JSUQ01000006">
    <property type="protein sequence ID" value="KHQ53820.1"/>
    <property type="molecule type" value="Genomic_DNA"/>
</dbReference>
<protein>
    <recommendedName>
        <fullName evidence="4">DUF4384 domain-containing protein</fullName>
    </recommendedName>
</protein>
<keyword evidence="3" id="KW-1185">Reference proteome</keyword>
<name>A0A0B3RRS8_9RHOB</name>
<evidence type="ECO:0000256" key="1">
    <source>
        <dbReference type="SAM" id="SignalP"/>
    </source>
</evidence>
<sequence>MLRLALLSALVSLALALPRPALAQAETVLGAELCRMAEGQIPAGSTIALAAPLAAETPLPVAQVEAIMSRAAQEMCADWPAKPRILAGSAELRASLALVLNRQGTAAWQETVQSTLRQEADYVLVGETGIAGGDVTLRLTLVDLSDGRVIVKTSDRPLTGLTGQAGGDPRAAIGAAIRQFLDMLPEARAEITIGAFVNETSGLETPVGRALADMAVEAWLDAANSVTALLRDAPPARVRRGPPPASGYYLGGSVRLIDRNRFQLVLRLSQDGALRASRTLDLSSLRMPAHLRALLDPANMAQGTGLDGIAGALAAMGKGQLTLTPSGGRAGIYPVCRATDAARVPSDCADSLMRLTVAADRAGALVCLSLDEHGQFYIVLPADYAPDVRVNAGQRLTLPDDLPPLPGGNHVYWPAMGPPAETLLGCLLYPALPPGLMQALRGLDGARLAPADRLALLAILRDAGPLAGAATRVRIIDGTRVK</sequence>
<feature type="signal peptide" evidence="1">
    <location>
        <begin position="1"/>
        <end position="23"/>
    </location>
</feature>
<comment type="caution">
    <text evidence="2">The sequence shown here is derived from an EMBL/GenBank/DDBJ whole genome shotgun (WGS) entry which is preliminary data.</text>
</comment>
<reference evidence="2 3" key="1">
    <citation type="submission" date="2014-10" db="EMBL/GenBank/DDBJ databases">
        <title>Genome sequence of Ponticoccus sp. strain UMTAT08 isolated from clonal culture of toxic dinoflagellate Alexandrium tamiyavanichii.</title>
        <authorList>
            <person name="Gan H.Y."/>
            <person name="Muhd D.-D."/>
            <person name="Mohd Noor M.E."/>
            <person name="Yeong Y.S."/>
            <person name="Usup G."/>
        </authorList>
    </citation>
    <scope>NUCLEOTIDE SEQUENCE [LARGE SCALE GENOMIC DNA]</scope>
    <source>
        <strain evidence="2 3">UMTAT08</strain>
    </source>
</reference>
<keyword evidence="1" id="KW-0732">Signal</keyword>
<dbReference type="STRING" id="561184.SAMN05216376_10145"/>
<dbReference type="AlphaFoldDB" id="A0A0B3RRS8"/>
<proteinExistence type="predicted"/>
<evidence type="ECO:0000313" key="3">
    <source>
        <dbReference type="Proteomes" id="UP000030960"/>
    </source>
</evidence>
<gene>
    <name evidence="2" type="ORF">OA50_01809</name>
</gene>